<protein>
    <submittedName>
        <fullName evidence="1">Uncharacterized protein</fullName>
    </submittedName>
</protein>
<comment type="caution">
    <text evidence="1">The sequence shown here is derived from an EMBL/GenBank/DDBJ whole genome shotgun (WGS) entry which is preliminary data.</text>
</comment>
<reference evidence="1 2" key="1">
    <citation type="submission" date="2019-05" db="EMBL/GenBank/DDBJ databases">
        <title>Another draft genome of Portunus trituberculatus and its Hox gene families provides insights of decapod evolution.</title>
        <authorList>
            <person name="Jeong J.-H."/>
            <person name="Song I."/>
            <person name="Kim S."/>
            <person name="Choi T."/>
            <person name="Kim D."/>
            <person name="Ryu S."/>
            <person name="Kim W."/>
        </authorList>
    </citation>
    <scope>NUCLEOTIDE SEQUENCE [LARGE SCALE GENOMIC DNA]</scope>
    <source>
        <tissue evidence="1">Muscle</tissue>
    </source>
</reference>
<gene>
    <name evidence="1" type="ORF">E2C01_074358</name>
</gene>
<evidence type="ECO:0000313" key="1">
    <source>
        <dbReference type="EMBL" id="MPC79811.1"/>
    </source>
</evidence>
<accession>A0A5B7I362</accession>
<keyword evidence="2" id="KW-1185">Reference proteome</keyword>
<sequence>MADPSVWWCIPCVGRDVSGGRGGERSRRREAQSVLFHSQMVRVVASSRATPTSSCVSTVWWSELPMSPS</sequence>
<dbReference type="EMBL" id="VSRR010052156">
    <property type="protein sequence ID" value="MPC79811.1"/>
    <property type="molecule type" value="Genomic_DNA"/>
</dbReference>
<evidence type="ECO:0000313" key="2">
    <source>
        <dbReference type="Proteomes" id="UP000324222"/>
    </source>
</evidence>
<dbReference type="AlphaFoldDB" id="A0A5B7I362"/>
<name>A0A5B7I362_PORTR</name>
<organism evidence="1 2">
    <name type="scientific">Portunus trituberculatus</name>
    <name type="common">Swimming crab</name>
    <name type="synonym">Neptunus trituberculatus</name>
    <dbReference type="NCBI Taxonomy" id="210409"/>
    <lineage>
        <taxon>Eukaryota</taxon>
        <taxon>Metazoa</taxon>
        <taxon>Ecdysozoa</taxon>
        <taxon>Arthropoda</taxon>
        <taxon>Crustacea</taxon>
        <taxon>Multicrustacea</taxon>
        <taxon>Malacostraca</taxon>
        <taxon>Eumalacostraca</taxon>
        <taxon>Eucarida</taxon>
        <taxon>Decapoda</taxon>
        <taxon>Pleocyemata</taxon>
        <taxon>Brachyura</taxon>
        <taxon>Eubrachyura</taxon>
        <taxon>Portunoidea</taxon>
        <taxon>Portunidae</taxon>
        <taxon>Portuninae</taxon>
        <taxon>Portunus</taxon>
    </lineage>
</organism>
<proteinExistence type="predicted"/>
<dbReference type="Proteomes" id="UP000324222">
    <property type="component" value="Unassembled WGS sequence"/>
</dbReference>